<comment type="subcellular location">
    <subcellularLocation>
        <location evidence="1">Nucleus</location>
    </subcellularLocation>
</comment>
<dbReference type="PROSITE" id="PS51032">
    <property type="entry name" value="AP2_ERF"/>
    <property type="match status" value="1"/>
</dbReference>
<sequence length="431" mass="46632">MCLSKVANPGDTGEFVRFPASETTDEGGPYYHQAQPQQEEEEQQQQTTMFSGYSRPREESAVVTALTHVVSGGRPGERGYRPELRGAATMSFVGGSGIYSPSNSASPGYSSSSSGSWVGQKRGREEEVCVTQNQYSEQLHRVYRGFSDLRASPHGDSSSITTAAEEPTTNIGTTTSTTIPSTTITTTSQTPPTAVTASNEETRERRIRYRGVRQRPWGKWAAEIRDPHKAARVWLGTFDTAEAAARAYDEAALRFRGNRAKLNFPENVRLLPPLQFPQTTQIPISNSPTTHHFPATQSQPPPVFFQPQQFQTSDTARDYWEYSQLLRSTGDFQSTSSLEQMFYASPSSASSLAGLNSQSLASSSSPSFAADSSVTSSNSSYPPFFSDQQMGYFLPPGNRNQGGGGGGSSGGPVFEPPSWPGGSGQYPPSSS</sequence>
<evidence type="ECO:0000256" key="7">
    <source>
        <dbReference type="SAM" id="MobiDB-lite"/>
    </source>
</evidence>
<feature type="region of interest" description="Disordered" evidence="7">
    <location>
        <begin position="1"/>
        <end position="58"/>
    </location>
</feature>
<keyword evidence="2" id="KW-0611">Plant defense</keyword>
<evidence type="ECO:0000313" key="9">
    <source>
        <dbReference type="EMBL" id="KAF5953288.1"/>
    </source>
</evidence>
<dbReference type="GO" id="GO:0005634">
    <property type="term" value="C:nucleus"/>
    <property type="evidence" value="ECO:0007669"/>
    <property type="project" value="UniProtKB-SubCell"/>
</dbReference>
<keyword evidence="5" id="KW-0804">Transcription</keyword>
<evidence type="ECO:0000256" key="1">
    <source>
        <dbReference type="ARBA" id="ARBA00004123"/>
    </source>
</evidence>
<gene>
    <name evidence="9" type="ORF">HYC85_006144</name>
</gene>
<accession>A0A7J7HMS4</accession>
<organism evidence="9 10">
    <name type="scientific">Camellia sinensis</name>
    <name type="common">Tea plant</name>
    <name type="synonym">Thea sinensis</name>
    <dbReference type="NCBI Taxonomy" id="4442"/>
    <lineage>
        <taxon>Eukaryota</taxon>
        <taxon>Viridiplantae</taxon>
        <taxon>Streptophyta</taxon>
        <taxon>Embryophyta</taxon>
        <taxon>Tracheophyta</taxon>
        <taxon>Spermatophyta</taxon>
        <taxon>Magnoliopsida</taxon>
        <taxon>eudicotyledons</taxon>
        <taxon>Gunneridae</taxon>
        <taxon>Pentapetalae</taxon>
        <taxon>asterids</taxon>
        <taxon>Ericales</taxon>
        <taxon>Theaceae</taxon>
        <taxon>Camellia</taxon>
    </lineage>
</organism>
<dbReference type="Proteomes" id="UP000593564">
    <property type="component" value="Unassembled WGS sequence"/>
</dbReference>
<feature type="compositionally biased region" description="Gly residues" evidence="7">
    <location>
        <begin position="400"/>
        <end position="410"/>
    </location>
</feature>
<dbReference type="Gene3D" id="3.30.730.10">
    <property type="entry name" value="AP2/ERF domain"/>
    <property type="match status" value="1"/>
</dbReference>
<feature type="region of interest" description="Disordered" evidence="7">
    <location>
        <begin position="150"/>
        <end position="207"/>
    </location>
</feature>
<dbReference type="GO" id="GO:0006952">
    <property type="term" value="P:defense response"/>
    <property type="evidence" value="ECO:0007669"/>
    <property type="project" value="UniProtKB-KW"/>
</dbReference>
<dbReference type="PANTHER" id="PTHR31190:SF473">
    <property type="entry name" value="OS05G0437100 PROTEIN"/>
    <property type="match status" value="1"/>
</dbReference>
<dbReference type="InterPro" id="IPR044808">
    <property type="entry name" value="ERF_plant"/>
</dbReference>
<dbReference type="AlphaFoldDB" id="A0A7J7HMS4"/>
<evidence type="ECO:0000256" key="2">
    <source>
        <dbReference type="ARBA" id="ARBA00022821"/>
    </source>
</evidence>
<name>A0A7J7HMS4_CAMSI</name>
<dbReference type="SUPFAM" id="SSF54171">
    <property type="entry name" value="DNA-binding domain"/>
    <property type="match status" value="1"/>
</dbReference>
<dbReference type="EMBL" id="JACBKZ010000003">
    <property type="protein sequence ID" value="KAF5953288.1"/>
    <property type="molecule type" value="Genomic_DNA"/>
</dbReference>
<feature type="domain" description="AP2/ERF" evidence="8">
    <location>
        <begin position="208"/>
        <end position="265"/>
    </location>
</feature>
<keyword evidence="6" id="KW-0539">Nucleus</keyword>
<dbReference type="InterPro" id="IPR016177">
    <property type="entry name" value="DNA-bd_dom_sf"/>
</dbReference>
<dbReference type="InterPro" id="IPR036955">
    <property type="entry name" value="AP2/ERF_dom_sf"/>
</dbReference>
<dbReference type="CDD" id="cd00018">
    <property type="entry name" value="AP2"/>
    <property type="match status" value="1"/>
</dbReference>
<feature type="compositionally biased region" description="Low complexity" evidence="7">
    <location>
        <begin position="168"/>
        <end position="193"/>
    </location>
</feature>
<reference evidence="9 10" key="2">
    <citation type="submission" date="2020-07" db="EMBL/GenBank/DDBJ databases">
        <title>Genome assembly of wild tea tree DASZ reveals pedigree and selection history of tea varieties.</title>
        <authorList>
            <person name="Zhang W."/>
        </authorList>
    </citation>
    <scope>NUCLEOTIDE SEQUENCE [LARGE SCALE GENOMIC DNA]</scope>
    <source>
        <strain evidence="10">cv. G240</strain>
        <tissue evidence="9">Leaf</tissue>
    </source>
</reference>
<evidence type="ECO:0000313" key="10">
    <source>
        <dbReference type="Proteomes" id="UP000593564"/>
    </source>
</evidence>
<dbReference type="GO" id="GO:0003677">
    <property type="term" value="F:DNA binding"/>
    <property type="evidence" value="ECO:0007669"/>
    <property type="project" value="UniProtKB-KW"/>
</dbReference>
<comment type="caution">
    <text evidence="9">The sequence shown here is derived from an EMBL/GenBank/DDBJ whole genome shotgun (WGS) entry which is preliminary data.</text>
</comment>
<feature type="region of interest" description="Disordered" evidence="7">
    <location>
        <begin position="386"/>
        <end position="431"/>
    </location>
</feature>
<evidence type="ECO:0000256" key="5">
    <source>
        <dbReference type="ARBA" id="ARBA00023163"/>
    </source>
</evidence>
<evidence type="ECO:0000256" key="4">
    <source>
        <dbReference type="ARBA" id="ARBA00023125"/>
    </source>
</evidence>
<dbReference type="PANTHER" id="PTHR31190">
    <property type="entry name" value="DNA-BINDING DOMAIN"/>
    <property type="match status" value="1"/>
</dbReference>
<keyword evidence="10" id="KW-1185">Reference proteome</keyword>
<evidence type="ECO:0000259" key="8">
    <source>
        <dbReference type="PROSITE" id="PS51032"/>
    </source>
</evidence>
<dbReference type="Pfam" id="PF00847">
    <property type="entry name" value="AP2"/>
    <property type="match status" value="1"/>
</dbReference>
<evidence type="ECO:0000256" key="6">
    <source>
        <dbReference type="ARBA" id="ARBA00023242"/>
    </source>
</evidence>
<dbReference type="FunFam" id="3.30.730.10:FF:000001">
    <property type="entry name" value="Ethylene-responsive transcription factor 2"/>
    <property type="match status" value="1"/>
</dbReference>
<dbReference type="PRINTS" id="PR00367">
    <property type="entry name" value="ETHRSPELEMNT"/>
</dbReference>
<keyword evidence="3" id="KW-0805">Transcription regulation</keyword>
<evidence type="ECO:0000256" key="3">
    <source>
        <dbReference type="ARBA" id="ARBA00023015"/>
    </source>
</evidence>
<dbReference type="GO" id="GO:0003700">
    <property type="term" value="F:DNA-binding transcription factor activity"/>
    <property type="evidence" value="ECO:0007669"/>
    <property type="project" value="InterPro"/>
</dbReference>
<protein>
    <recommendedName>
        <fullName evidence="8">AP2/ERF domain-containing protein</fullName>
    </recommendedName>
</protein>
<keyword evidence="4" id="KW-0238">DNA-binding</keyword>
<dbReference type="GO" id="GO:0009873">
    <property type="term" value="P:ethylene-activated signaling pathway"/>
    <property type="evidence" value="ECO:0007669"/>
    <property type="project" value="InterPro"/>
</dbReference>
<feature type="region of interest" description="Disordered" evidence="7">
    <location>
        <begin position="285"/>
        <end position="304"/>
    </location>
</feature>
<proteinExistence type="predicted"/>
<dbReference type="InterPro" id="IPR001471">
    <property type="entry name" value="AP2/ERF_dom"/>
</dbReference>
<reference evidence="10" key="1">
    <citation type="journal article" date="2020" name="Nat. Commun.">
        <title>Genome assembly of wild tea tree DASZ reveals pedigree and selection history of tea varieties.</title>
        <authorList>
            <person name="Zhang W."/>
            <person name="Zhang Y."/>
            <person name="Qiu H."/>
            <person name="Guo Y."/>
            <person name="Wan H."/>
            <person name="Zhang X."/>
            <person name="Scossa F."/>
            <person name="Alseekh S."/>
            <person name="Zhang Q."/>
            <person name="Wang P."/>
            <person name="Xu L."/>
            <person name="Schmidt M.H."/>
            <person name="Jia X."/>
            <person name="Li D."/>
            <person name="Zhu A."/>
            <person name="Guo F."/>
            <person name="Chen W."/>
            <person name="Ni D."/>
            <person name="Usadel B."/>
            <person name="Fernie A.R."/>
            <person name="Wen W."/>
        </authorList>
    </citation>
    <scope>NUCLEOTIDE SEQUENCE [LARGE SCALE GENOMIC DNA]</scope>
    <source>
        <strain evidence="10">cv. G240</strain>
    </source>
</reference>
<dbReference type="SMART" id="SM00380">
    <property type="entry name" value="AP2"/>
    <property type="match status" value="1"/>
</dbReference>